<dbReference type="InterPro" id="IPR029026">
    <property type="entry name" value="tRNA_m1G_MTases_N"/>
</dbReference>
<name>A0A4V2J3R7_9BACL</name>
<protein>
    <submittedName>
        <fullName evidence="2">50S rRNA methyltransferase</fullName>
    </submittedName>
</protein>
<gene>
    <name evidence="2" type="ORF">EYB31_24225</name>
</gene>
<evidence type="ECO:0000256" key="1">
    <source>
        <dbReference type="ARBA" id="ARBA00022552"/>
    </source>
</evidence>
<dbReference type="OrthoDB" id="9806643at2"/>
<dbReference type="Gene3D" id="3.40.1280.10">
    <property type="match status" value="1"/>
</dbReference>
<sequence>MAKFDIYVIQTKLEKFYLDAIKEYEKRLTRYGKTQLLMLKNREQLSAKLADSSFTVLVTPTKPTISSESFADKINSWGVSGSSQVAFIIGSDLPQADERLSLSQMDRAYRIIHNHPYHK</sequence>
<evidence type="ECO:0000313" key="3">
    <source>
        <dbReference type="Proteomes" id="UP000293142"/>
    </source>
</evidence>
<keyword evidence="3" id="KW-1185">Reference proteome</keyword>
<organism evidence="2 3">
    <name type="scientific">Paenibacillus thalictri</name>
    <dbReference type="NCBI Taxonomy" id="2527873"/>
    <lineage>
        <taxon>Bacteria</taxon>
        <taxon>Bacillati</taxon>
        <taxon>Bacillota</taxon>
        <taxon>Bacilli</taxon>
        <taxon>Bacillales</taxon>
        <taxon>Paenibacillaceae</taxon>
        <taxon>Paenibacillus</taxon>
    </lineage>
</organism>
<dbReference type="GO" id="GO:0006364">
    <property type="term" value="P:rRNA processing"/>
    <property type="evidence" value="ECO:0007669"/>
    <property type="project" value="UniProtKB-KW"/>
</dbReference>
<accession>A0A4V2J3R7</accession>
<dbReference type="GO" id="GO:0032259">
    <property type="term" value="P:methylation"/>
    <property type="evidence" value="ECO:0007669"/>
    <property type="project" value="UniProtKB-KW"/>
</dbReference>
<dbReference type="Proteomes" id="UP000293142">
    <property type="component" value="Unassembled WGS sequence"/>
</dbReference>
<reference evidence="2 3" key="1">
    <citation type="submission" date="2019-02" db="EMBL/GenBank/DDBJ databases">
        <title>Paenibacillus sp. nov., isolated from surface-sterilized tissue of Thalictrum simplex L.</title>
        <authorList>
            <person name="Tuo L."/>
        </authorList>
    </citation>
    <scope>NUCLEOTIDE SEQUENCE [LARGE SCALE GENOMIC DNA]</scope>
    <source>
        <strain evidence="2 3">N2SHLJ1</strain>
    </source>
</reference>
<dbReference type="GO" id="GO:0008168">
    <property type="term" value="F:methyltransferase activity"/>
    <property type="evidence" value="ECO:0007669"/>
    <property type="project" value="UniProtKB-KW"/>
</dbReference>
<keyword evidence="2" id="KW-0489">Methyltransferase</keyword>
<dbReference type="EMBL" id="SIRE01000018">
    <property type="protein sequence ID" value="TBL75179.1"/>
    <property type="molecule type" value="Genomic_DNA"/>
</dbReference>
<dbReference type="Pfam" id="PF02590">
    <property type="entry name" value="SPOUT_MTase"/>
    <property type="match status" value="1"/>
</dbReference>
<keyword evidence="2" id="KW-0808">Transferase</keyword>
<comment type="caution">
    <text evidence="2">The sequence shown here is derived from an EMBL/GenBank/DDBJ whole genome shotgun (WGS) entry which is preliminary data.</text>
</comment>
<evidence type="ECO:0000313" key="2">
    <source>
        <dbReference type="EMBL" id="TBL75179.1"/>
    </source>
</evidence>
<proteinExistence type="predicted"/>
<dbReference type="AlphaFoldDB" id="A0A4V2J3R7"/>
<dbReference type="InterPro" id="IPR029028">
    <property type="entry name" value="Alpha/beta_knot_MTases"/>
</dbReference>
<dbReference type="SUPFAM" id="SSF75217">
    <property type="entry name" value="alpha/beta knot"/>
    <property type="match status" value="1"/>
</dbReference>
<dbReference type="InterPro" id="IPR003742">
    <property type="entry name" value="RlmH-like"/>
</dbReference>
<keyword evidence="1" id="KW-0698">rRNA processing</keyword>